<dbReference type="EMBL" id="ML976983">
    <property type="protein sequence ID" value="KAF1960172.1"/>
    <property type="molecule type" value="Genomic_DNA"/>
</dbReference>
<protein>
    <submittedName>
        <fullName evidence="1">Uncharacterized protein</fullName>
    </submittedName>
</protein>
<dbReference type="OrthoDB" id="3709982at2759"/>
<gene>
    <name evidence="1" type="ORF">CC80DRAFT_489386</name>
</gene>
<proteinExistence type="predicted"/>
<accession>A0A6A5U8K6</accession>
<keyword evidence="2" id="KW-1185">Reference proteome</keyword>
<name>A0A6A5U8K6_9PLEO</name>
<evidence type="ECO:0000313" key="1">
    <source>
        <dbReference type="EMBL" id="KAF1960172.1"/>
    </source>
</evidence>
<evidence type="ECO:0000313" key="2">
    <source>
        <dbReference type="Proteomes" id="UP000800035"/>
    </source>
</evidence>
<organism evidence="1 2">
    <name type="scientific">Byssothecium circinans</name>
    <dbReference type="NCBI Taxonomy" id="147558"/>
    <lineage>
        <taxon>Eukaryota</taxon>
        <taxon>Fungi</taxon>
        <taxon>Dikarya</taxon>
        <taxon>Ascomycota</taxon>
        <taxon>Pezizomycotina</taxon>
        <taxon>Dothideomycetes</taxon>
        <taxon>Pleosporomycetidae</taxon>
        <taxon>Pleosporales</taxon>
        <taxon>Massarineae</taxon>
        <taxon>Massarinaceae</taxon>
        <taxon>Byssothecium</taxon>
    </lineage>
</organism>
<dbReference type="Proteomes" id="UP000800035">
    <property type="component" value="Unassembled WGS sequence"/>
</dbReference>
<reference evidence="1" key="1">
    <citation type="journal article" date="2020" name="Stud. Mycol.">
        <title>101 Dothideomycetes genomes: a test case for predicting lifestyles and emergence of pathogens.</title>
        <authorList>
            <person name="Haridas S."/>
            <person name="Albert R."/>
            <person name="Binder M."/>
            <person name="Bloem J."/>
            <person name="Labutti K."/>
            <person name="Salamov A."/>
            <person name="Andreopoulos B."/>
            <person name="Baker S."/>
            <person name="Barry K."/>
            <person name="Bills G."/>
            <person name="Bluhm B."/>
            <person name="Cannon C."/>
            <person name="Castanera R."/>
            <person name="Culley D."/>
            <person name="Daum C."/>
            <person name="Ezra D."/>
            <person name="Gonzalez J."/>
            <person name="Henrissat B."/>
            <person name="Kuo A."/>
            <person name="Liang C."/>
            <person name="Lipzen A."/>
            <person name="Lutzoni F."/>
            <person name="Magnuson J."/>
            <person name="Mondo S."/>
            <person name="Nolan M."/>
            <person name="Ohm R."/>
            <person name="Pangilinan J."/>
            <person name="Park H.-J."/>
            <person name="Ramirez L."/>
            <person name="Alfaro M."/>
            <person name="Sun H."/>
            <person name="Tritt A."/>
            <person name="Yoshinaga Y."/>
            <person name="Zwiers L.-H."/>
            <person name="Turgeon B."/>
            <person name="Goodwin S."/>
            <person name="Spatafora J."/>
            <person name="Crous P."/>
            <person name="Grigoriev I."/>
        </authorList>
    </citation>
    <scope>NUCLEOTIDE SEQUENCE</scope>
    <source>
        <strain evidence="1">CBS 675.92</strain>
    </source>
</reference>
<sequence>MSKHTPKRIVLRCREQYFQDQRAMLEAFFQSQDLFELDDYGVHICGEPSSPATLYLVLDLHCGVNLCEVELQVFKVRKNKKL</sequence>
<dbReference type="AlphaFoldDB" id="A0A6A5U8K6"/>